<reference evidence="1 2" key="1">
    <citation type="submission" date="2019-05" db="EMBL/GenBank/DDBJ databases">
        <title>Another draft genome of Portunus trituberculatus and its Hox gene families provides insights of decapod evolution.</title>
        <authorList>
            <person name="Jeong J.-H."/>
            <person name="Song I."/>
            <person name="Kim S."/>
            <person name="Choi T."/>
            <person name="Kim D."/>
            <person name="Ryu S."/>
            <person name="Kim W."/>
        </authorList>
    </citation>
    <scope>NUCLEOTIDE SEQUENCE [LARGE SCALE GENOMIC DNA]</scope>
    <source>
        <tissue evidence="1">Muscle</tissue>
    </source>
</reference>
<sequence length="93" mass="9991">MKGGSAGGVEQAKVCQSGWQLMKGVPSERVFAPPRVSKYEYLVVGGRSSWFLIARTIVGTALSWYRSVREVDCAAVLGGGGLVDWRVDELVAS</sequence>
<organism evidence="1 2">
    <name type="scientific">Portunus trituberculatus</name>
    <name type="common">Swimming crab</name>
    <name type="synonym">Neptunus trituberculatus</name>
    <dbReference type="NCBI Taxonomy" id="210409"/>
    <lineage>
        <taxon>Eukaryota</taxon>
        <taxon>Metazoa</taxon>
        <taxon>Ecdysozoa</taxon>
        <taxon>Arthropoda</taxon>
        <taxon>Crustacea</taxon>
        <taxon>Multicrustacea</taxon>
        <taxon>Malacostraca</taxon>
        <taxon>Eumalacostraca</taxon>
        <taxon>Eucarida</taxon>
        <taxon>Decapoda</taxon>
        <taxon>Pleocyemata</taxon>
        <taxon>Brachyura</taxon>
        <taxon>Eubrachyura</taxon>
        <taxon>Portunoidea</taxon>
        <taxon>Portunidae</taxon>
        <taxon>Portuninae</taxon>
        <taxon>Portunus</taxon>
    </lineage>
</organism>
<name>A0A5B7DFH2_PORTR</name>
<dbReference type="EMBL" id="VSRR010000846">
    <property type="protein sequence ID" value="MPC20201.1"/>
    <property type="molecule type" value="Genomic_DNA"/>
</dbReference>
<proteinExistence type="predicted"/>
<protein>
    <submittedName>
        <fullName evidence="1">Uncharacterized protein</fullName>
    </submittedName>
</protein>
<evidence type="ECO:0000313" key="2">
    <source>
        <dbReference type="Proteomes" id="UP000324222"/>
    </source>
</evidence>
<dbReference type="AlphaFoldDB" id="A0A5B7DFH2"/>
<gene>
    <name evidence="1" type="ORF">E2C01_013137</name>
</gene>
<comment type="caution">
    <text evidence="1">The sequence shown here is derived from an EMBL/GenBank/DDBJ whole genome shotgun (WGS) entry which is preliminary data.</text>
</comment>
<accession>A0A5B7DFH2</accession>
<keyword evidence="2" id="KW-1185">Reference proteome</keyword>
<evidence type="ECO:0000313" key="1">
    <source>
        <dbReference type="EMBL" id="MPC20201.1"/>
    </source>
</evidence>
<dbReference type="Proteomes" id="UP000324222">
    <property type="component" value="Unassembled WGS sequence"/>
</dbReference>